<gene>
    <name evidence="2" type="ORF">UX31_C0008G0017</name>
</gene>
<dbReference type="AlphaFoldDB" id="A0A0G1RM14"/>
<feature type="transmembrane region" description="Helical" evidence="1">
    <location>
        <begin position="148"/>
        <end position="169"/>
    </location>
</feature>
<reference evidence="2 3" key="1">
    <citation type="journal article" date="2015" name="Nature">
        <title>rRNA introns, odd ribosomes, and small enigmatic genomes across a large radiation of phyla.</title>
        <authorList>
            <person name="Brown C.T."/>
            <person name="Hug L.A."/>
            <person name="Thomas B.C."/>
            <person name="Sharon I."/>
            <person name="Castelle C.J."/>
            <person name="Singh A."/>
            <person name="Wilkins M.J."/>
            <person name="Williams K.H."/>
            <person name="Banfield J.F."/>
        </authorList>
    </citation>
    <scope>NUCLEOTIDE SEQUENCE [LARGE SCALE GENOMIC DNA]</scope>
</reference>
<feature type="transmembrane region" description="Helical" evidence="1">
    <location>
        <begin position="110"/>
        <end position="128"/>
    </location>
</feature>
<keyword evidence="1" id="KW-1133">Transmembrane helix</keyword>
<evidence type="ECO:0000313" key="3">
    <source>
        <dbReference type="Proteomes" id="UP000034107"/>
    </source>
</evidence>
<feature type="transmembrane region" description="Helical" evidence="1">
    <location>
        <begin position="190"/>
        <end position="213"/>
    </location>
</feature>
<dbReference type="PANTHER" id="PTHR36832">
    <property type="entry name" value="SLR1174 PROTEIN-RELATED"/>
    <property type="match status" value="1"/>
</dbReference>
<keyword evidence="1" id="KW-0812">Transmembrane</keyword>
<dbReference type="InterPro" id="IPR010390">
    <property type="entry name" value="ABC-2_transporter-like"/>
</dbReference>
<proteinExistence type="predicted"/>
<dbReference type="Proteomes" id="UP000034107">
    <property type="component" value="Unassembled WGS sequence"/>
</dbReference>
<evidence type="ECO:0008006" key="4">
    <source>
        <dbReference type="Google" id="ProtNLM"/>
    </source>
</evidence>
<dbReference type="PANTHER" id="PTHR36832:SF1">
    <property type="entry name" value="SLR1174 PROTEIN"/>
    <property type="match status" value="1"/>
</dbReference>
<feature type="transmembrane region" description="Helical" evidence="1">
    <location>
        <begin position="55"/>
        <end position="74"/>
    </location>
</feature>
<dbReference type="Pfam" id="PF06182">
    <property type="entry name" value="ABC2_membrane_6"/>
    <property type="match status" value="1"/>
</dbReference>
<organism evidence="2 3">
    <name type="scientific">Candidatus Nomurabacteria bacterium GW2011_GWA1_46_11</name>
    <dbReference type="NCBI Taxonomy" id="1618732"/>
    <lineage>
        <taxon>Bacteria</taxon>
        <taxon>Candidatus Nomuraibacteriota</taxon>
    </lineage>
</organism>
<sequence>MKPYWVVFTGTLQRALIYRARIFIYGFVNTFIPLLMIIIWTSYYQMGKSISGYSYSQLISYYLAVTIVSLFASTSHQRTCDDIKNGELANYVIKPFNYYFFRLAFELGGYVIKFAVFIAVTLTLFWLLKIPVSFNTTPLHLSVALVSFLLAYLLSFSSALLVGSVAFFITETTGITNLFEMLSSLATGKIFPLTFFPIAIQQLIAYTPFASMIYFPAQVIVGSLRPDQLQSGLITQLLWLIIIATSWLFVWRAGIRKFSAVGL</sequence>
<evidence type="ECO:0000313" key="2">
    <source>
        <dbReference type="EMBL" id="KKU21975.1"/>
    </source>
</evidence>
<name>A0A0G1RM14_9BACT</name>
<keyword evidence="1" id="KW-0472">Membrane</keyword>
<comment type="caution">
    <text evidence="2">The sequence shown here is derived from an EMBL/GenBank/DDBJ whole genome shotgun (WGS) entry which is preliminary data.</text>
</comment>
<protein>
    <recommendedName>
        <fullName evidence="4">ABC transporter permease</fullName>
    </recommendedName>
</protein>
<accession>A0A0G1RM14</accession>
<dbReference type="EMBL" id="LCLS01000008">
    <property type="protein sequence ID" value="KKU21975.1"/>
    <property type="molecule type" value="Genomic_DNA"/>
</dbReference>
<feature type="transmembrane region" description="Helical" evidence="1">
    <location>
        <begin position="233"/>
        <end position="251"/>
    </location>
</feature>
<evidence type="ECO:0000256" key="1">
    <source>
        <dbReference type="SAM" id="Phobius"/>
    </source>
</evidence>
<feature type="transmembrane region" description="Helical" evidence="1">
    <location>
        <begin position="22"/>
        <end position="43"/>
    </location>
</feature>